<proteinExistence type="predicted"/>
<reference evidence="2 3" key="1">
    <citation type="journal article" date="2018" name="Mol. Biol. Evol.">
        <title>Analysis of the draft genome of the red seaweed Gracilariopsis chorda provides insights into genome size evolution in Rhodophyta.</title>
        <authorList>
            <person name="Lee J."/>
            <person name="Yang E.C."/>
            <person name="Graf L."/>
            <person name="Yang J.H."/>
            <person name="Qiu H."/>
            <person name="Zel Zion U."/>
            <person name="Chan C.X."/>
            <person name="Stephens T.G."/>
            <person name="Weber A.P.M."/>
            <person name="Boo G.H."/>
            <person name="Boo S.M."/>
            <person name="Kim K.M."/>
            <person name="Shin Y."/>
            <person name="Jung M."/>
            <person name="Lee S.J."/>
            <person name="Yim H.S."/>
            <person name="Lee J.H."/>
            <person name="Bhattacharya D."/>
            <person name="Yoon H.S."/>
        </authorList>
    </citation>
    <scope>NUCLEOTIDE SEQUENCE [LARGE SCALE GENOMIC DNA]</scope>
    <source>
        <strain evidence="2 3">SKKU-2015</strain>
        <tissue evidence="2">Whole body</tissue>
    </source>
</reference>
<gene>
    <name evidence="2" type="ORF">BWQ96_10278</name>
</gene>
<name>A0A2V3IFQ9_9FLOR</name>
<evidence type="ECO:0000313" key="3">
    <source>
        <dbReference type="Proteomes" id="UP000247409"/>
    </source>
</evidence>
<protein>
    <submittedName>
        <fullName evidence="2">Uncharacterized protein</fullName>
    </submittedName>
</protein>
<keyword evidence="1" id="KW-0732">Signal</keyword>
<dbReference type="OrthoDB" id="10403887at2759"/>
<comment type="caution">
    <text evidence="2">The sequence shown here is derived from an EMBL/GenBank/DDBJ whole genome shotgun (WGS) entry which is preliminary data.</text>
</comment>
<dbReference type="EMBL" id="NBIV01000382">
    <property type="protein sequence ID" value="PXF40010.1"/>
    <property type="molecule type" value="Genomic_DNA"/>
</dbReference>
<keyword evidence="3" id="KW-1185">Reference proteome</keyword>
<feature type="chain" id="PRO_5016048494" evidence="1">
    <location>
        <begin position="20"/>
        <end position="240"/>
    </location>
</feature>
<feature type="signal peptide" evidence="1">
    <location>
        <begin position="1"/>
        <end position="19"/>
    </location>
</feature>
<dbReference type="AlphaFoldDB" id="A0A2V3IFQ9"/>
<organism evidence="2 3">
    <name type="scientific">Gracilariopsis chorda</name>
    <dbReference type="NCBI Taxonomy" id="448386"/>
    <lineage>
        <taxon>Eukaryota</taxon>
        <taxon>Rhodophyta</taxon>
        <taxon>Florideophyceae</taxon>
        <taxon>Rhodymeniophycidae</taxon>
        <taxon>Gracilariales</taxon>
        <taxon>Gracilariaceae</taxon>
        <taxon>Gracilariopsis</taxon>
    </lineage>
</organism>
<accession>A0A2V3IFQ9</accession>
<dbReference type="Proteomes" id="UP000247409">
    <property type="component" value="Unassembled WGS sequence"/>
</dbReference>
<sequence>MFNLVLSFFTLLLLSVVESSLIHTQGSSETLLQYGSADSTQFFLFELNDTAQLVNTTLETSNHSIITSYVIKVDQISDTLFNITATLFFEYLPGEAVYQIAARTESPGGASIYTMERNHSVYGMAFYDDSHGTMALISGDFGYGLSLISSSLGEELIRLKYIANVPREVAFNPTANVLFNRVHGAMLEDDDVSIDGDGLYIKLRPHGIGSALITIESSNLVVDGESFETAVIVRVRDVPE</sequence>
<evidence type="ECO:0000256" key="1">
    <source>
        <dbReference type="SAM" id="SignalP"/>
    </source>
</evidence>
<evidence type="ECO:0000313" key="2">
    <source>
        <dbReference type="EMBL" id="PXF40010.1"/>
    </source>
</evidence>